<evidence type="ECO:0000313" key="7">
    <source>
        <dbReference type="EMBL" id="JAG78400.1"/>
    </source>
</evidence>
<dbReference type="Pfam" id="PF14631">
    <property type="entry name" value="FancD2"/>
    <property type="match status" value="2"/>
</dbReference>
<evidence type="ECO:0000256" key="4">
    <source>
        <dbReference type="ARBA" id="ARBA00023242"/>
    </source>
</evidence>
<evidence type="ECO:0000313" key="8">
    <source>
        <dbReference type="Proteomes" id="UP000694866"/>
    </source>
</evidence>
<feature type="compositionally biased region" description="Basic and acidic residues" evidence="6">
    <location>
        <begin position="163"/>
        <end position="172"/>
    </location>
</feature>
<dbReference type="SUPFAM" id="SSF48371">
    <property type="entry name" value="ARM repeat"/>
    <property type="match status" value="1"/>
</dbReference>
<dbReference type="RefSeq" id="XP_011305021.1">
    <property type="nucleotide sequence ID" value="XM_011306719.1"/>
</dbReference>
<dbReference type="GO" id="GO:0000793">
    <property type="term" value="C:condensed chromosome"/>
    <property type="evidence" value="ECO:0007669"/>
    <property type="project" value="TreeGrafter"/>
</dbReference>
<reference evidence="9" key="2">
    <citation type="submission" date="2025-04" db="UniProtKB">
        <authorList>
            <consortium name="RefSeq"/>
        </authorList>
    </citation>
    <scope>IDENTIFICATION</scope>
    <source>
        <strain evidence="9">USDA-PBARC FA_bdor</strain>
        <tissue evidence="9">Whole organism</tissue>
    </source>
</reference>
<feature type="compositionally biased region" description="Basic and acidic residues" evidence="6">
    <location>
        <begin position="1487"/>
        <end position="1496"/>
    </location>
</feature>
<feature type="compositionally biased region" description="Basic and acidic residues" evidence="6">
    <location>
        <begin position="90"/>
        <end position="105"/>
    </location>
</feature>
<keyword evidence="4" id="KW-0539">Nucleus</keyword>
<dbReference type="EMBL" id="GBYB01008633">
    <property type="protein sequence ID" value="JAG78400.1"/>
    <property type="molecule type" value="Transcribed_RNA"/>
</dbReference>
<accession>A0A0C9Q3F2</accession>
<feature type="region of interest" description="Disordered" evidence="6">
    <location>
        <begin position="1"/>
        <end position="258"/>
    </location>
</feature>
<name>A0A0C9Q3F2_9HYME</name>
<dbReference type="KEGG" id="fas:105267668"/>
<keyword evidence="3" id="KW-0832">Ubl conjugation</keyword>
<feature type="compositionally biased region" description="Low complexity" evidence="6">
    <location>
        <begin position="37"/>
        <end position="54"/>
    </location>
</feature>
<feature type="compositionally biased region" description="Basic residues" evidence="6">
    <location>
        <begin position="1"/>
        <end position="12"/>
    </location>
</feature>
<proteinExistence type="inferred from homology"/>
<keyword evidence="2" id="KW-1017">Isopeptide bond</keyword>
<dbReference type="GO" id="GO:0036297">
    <property type="term" value="P:interstrand cross-link repair"/>
    <property type="evidence" value="ECO:0007669"/>
    <property type="project" value="TreeGrafter"/>
</dbReference>
<comment type="similarity">
    <text evidence="5">Belongs to the Fanconi anemia protein FANCD2 family.</text>
</comment>
<evidence type="ECO:0000256" key="3">
    <source>
        <dbReference type="ARBA" id="ARBA00022843"/>
    </source>
</evidence>
<dbReference type="Proteomes" id="UP000694866">
    <property type="component" value="Unplaced"/>
</dbReference>
<dbReference type="InterPro" id="IPR029448">
    <property type="entry name" value="FANCD2"/>
</dbReference>
<evidence type="ECO:0000313" key="9">
    <source>
        <dbReference type="RefSeq" id="XP_011305021.1"/>
    </source>
</evidence>
<feature type="compositionally biased region" description="Polar residues" evidence="6">
    <location>
        <begin position="17"/>
        <end position="26"/>
    </location>
</feature>
<reference evidence="7" key="1">
    <citation type="submission" date="2015-01" db="EMBL/GenBank/DDBJ databases">
        <title>Transcriptome Assembly of Fopius arisanus.</title>
        <authorList>
            <person name="Geib S."/>
        </authorList>
    </citation>
    <scope>NUCLEOTIDE SEQUENCE</scope>
</reference>
<feature type="region of interest" description="Disordered" evidence="6">
    <location>
        <begin position="1449"/>
        <end position="1496"/>
    </location>
</feature>
<keyword evidence="8" id="KW-1185">Reference proteome</keyword>
<evidence type="ECO:0000256" key="6">
    <source>
        <dbReference type="SAM" id="MobiDB-lite"/>
    </source>
</evidence>
<protein>
    <submittedName>
        <fullName evidence="7">FANCD2 protein</fullName>
    </submittedName>
    <submittedName>
        <fullName evidence="9">Fanconi anemia group D2 protein</fullName>
    </submittedName>
</protein>
<dbReference type="InterPro" id="IPR016024">
    <property type="entry name" value="ARM-type_fold"/>
</dbReference>
<feature type="compositionally biased region" description="Polar residues" evidence="6">
    <location>
        <begin position="1449"/>
        <end position="1474"/>
    </location>
</feature>
<evidence type="ECO:0000256" key="2">
    <source>
        <dbReference type="ARBA" id="ARBA00022499"/>
    </source>
</evidence>
<dbReference type="GO" id="GO:0007129">
    <property type="term" value="P:homologous chromosome pairing at meiosis"/>
    <property type="evidence" value="ECO:0007669"/>
    <property type="project" value="TreeGrafter"/>
</dbReference>
<dbReference type="PANTHER" id="PTHR32086:SF0">
    <property type="entry name" value="FANCONI ANEMIA GROUP D2 PROTEIN"/>
    <property type="match status" value="1"/>
</dbReference>
<dbReference type="GO" id="GO:0005634">
    <property type="term" value="C:nucleus"/>
    <property type="evidence" value="ECO:0007669"/>
    <property type="project" value="UniProtKB-SubCell"/>
</dbReference>
<dbReference type="GO" id="GO:0070182">
    <property type="term" value="F:DNA polymerase binding"/>
    <property type="evidence" value="ECO:0007669"/>
    <property type="project" value="TreeGrafter"/>
</dbReference>
<dbReference type="GO" id="GO:1990918">
    <property type="term" value="P:double-strand break repair involved in meiotic recombination"/>
    <property type="evidence" value="ECO:0007669"/>
    <property type="project" value="TreeGrafter"/>
</dbReference>
<dbReference type="GeneID" id="105267668"/>
<dbReference type="PANTHER" id="PTHR32086">
    <property type="entry name" value="FANCONI ANEMIA GROUP D2 PROTEIN"/>
    <property type="match status" value="1"/>
</dbReference>
<dbReference type="CTD" id="2177"/>
<dbReference type="OrthoDB" id="27031at2759"/>
<comment type="subcellular location">
    <subcellularLocation>
        <location evidence="1">Nucleus</location>
    </subcellularLocation>
</comment>
<organism evidence="7">
    <name type="scientific">Fopius arisanus</name>
    <dbReference type="NCBI Taxonomy" id="64838"/>
    <lineage>
        <taxon>Eukaryota</taxon>
        <taxon>Metazoa</taxon>
        <taxon>Ecdysozoa</taxon>
        <taxon>Arthropoda</taxon>
        <taxon>Hexapoda</taxon>
        <taxon>Insecta</taxon>
        <taxon>Pterygota</taxon>
        <taxon>Neoptera</taxon>
        <taxon>Endopterygota</taxon>
        <taxon>Hymenoptera</taxon>
        <taxon>Apocrita</taxon>
        <taxon>Ichneumonoidea</taxon>
        <taxon>Braconidae</taxon>
        <taxon>Opiinae</taxon>
        <taxon>Fopius</taxon>
    </lineage>
</organism>
<feature type="compositionally biased region" description="Basic and acidic residues" evidence="6">
    <location>
        <begin position="248"/>
        <end position="258"/>
    </location>
</feature>
<evidence type="ECO:0000256" key="1">
    <source>
        <dbReference type="ARBA" id="ARBA00004123"/>
    </source>
</evidence>
<gene>
    <name evidence="7" type="primary">FANCD2</name>
    <name evidence="9" type="synonym">LOC105267668</name>
    <name evidence="7" type="ORF">g.48147</name>
</gene>
<accession>A0A9R1U0Y5</accession>
<sequence>MDRRKLKPHRGLHQNLLGPSTSTSSAADAGESEDMFSSSHRSCTSSQRQSSLQLLRKRTQTPTLTEDEDTKSQGKRARVQTTRGSPVKGPRQEGNTERPSQRESSSRLGNIGSQTREKRREGHLGAPEISQAWEKQKERPMEISQVSQRQKERALEVPQASQVREKQTEKHLGVSQKSPRRSTPVKSLRLPQVSPEKLSPSKNRDPRFFKRPAGIWSSPPESDKENQNSKSKSRASRVILSDSDDEEPQKPKEKTLFERFLDQSGIRPSLDNDEQYTISTNPAGVVKKIQEVLSGSFTKAGVLEDWKKSLEEISNMKKYLNPTVIEQEGLVSVNNVSLVRILLQVPLIQTEVLSSLLRRLNEEVLVADSLEDVPWACALLSQLRFLEIVADADTMTSSLEELLESSPDWFKRELIAYLPDIVTDSHHQSIADILCKLMETDSRLNQVILGCITGLTLGKEYLEELRDKVLLIMPENTEISEVPAMVKFCLYECPSVEVYQKVLKVIRDLELQPDDNTNNEECFTSQMIIVSTLKMTFVMTKAASKAALSILSEAGSNDKPQVLDLVMMLLLCRDTFKKKSAENVFKKHVKSGYYRASLLSSFYRDYEQVAKDFQPTALSLASCLLKSEDQTLVNFAVEWFRHQFLAHSKIFLMQTEIINKLILLMGNNDHTARHALSVLCKMTESPEDKEQLQRHCNELTVLMEKIDKFDLEEVATMSDLLHALCTSSSSSEALKDDLFILLQKQLSNTDAVVKCKGVVGAVMAIKHLVKNDETIGQAREILRKLEISTKDCPRGQALYYDKMGQVIANDTSINQEFVKELTKSLENELVTHYMTDRDNYRGDLVPCFALNHYEEGETEDEMFIHFGESRYGAIVPALFRIVRIGYLRISENHDLEDVSAVLGTGIMMPRDLEMPNTRTLDLMFSCVNWYRELISAYITENGELMKPQVVQRLDDLMHLQGELSNTLSLAETRYQPPPCYFHRSPPPAFNRVEKKLGKKPGKKVDKNTTATGGIPEWEGWENGSLMTIKNPMYFRRLDATIVHFLDTEISKKLSSGHVCFIVKELSSMLDDDSVTNQGFIRELVELLPKIMCKLNQLVEELTEKDDVKHKQAVWLILSLLAKLFNWKGFESASHWGLLRAGLRILASQTDEANRSLKYSRELVAEAYPYFEGLAVIASQIPIAHALVNMCKTLMKHSETFTKEQKDRQAKMAYTYLCLEWTGDKHLGSLYKAAVTGLLKNWMDHEPDPLTTVSEVLEWLPQEVEGMETTTAKLTKLPTINRSNFHYLYQKLFDGLLKGAKIALTAADGNTPKLQVWRTVGKNVQLLVKVCKALPTRGTLLSYLRLMPHLLKMFLVVGMPTLEHDLRHKPEEVTGILKMMQVGTRYLNVVCCHSTQRKDMALTKLVPAAKIILEQLVYSVKGMLVMNNSSTAFWMGNLVNKNLDGQEIFSQNSTTSEDPTIPEISTDNNASSGDESVSDILGEDDDTNDTKDGSVDS</sequence>
<evidence type="ECO:0000256" key="5">
    <source>
        <dbReference type="ARBA" id="ARBA00093456"/>
    </source>
</evidence>
<dbReference type="GO" id="GO:0031573">
    <property type="term" value="P:mitotic intra-S DNA damage checkpoint signaling"/>
    <property type="evidence" value="ECO:0007669"/>
    <property type="project" value="TreeGrafter"/>
</dbReference>